<dbReference type="EMBL" id="CAJOBI010322409">
    <property type="protein sequence ID" value="CAF5187145.1"/>
    <property type="molecule type" value="Genomic_DNA"/>
</dbReference>
<dbReference type="EMBL" id="CAJOBH010227169">
    <property type="protein sequence ID" value="CAF5055863.1"/>
    <property type="molecule type" value="Genomic_DNA"/>
</dbReference>
<sequence length="61" mass="7150">MAAKYDAITLDRYLDEDLTLISNNNVWKEYKRGVQCKGDVCYIYKPPGDSIWWIKLVAHVE</sequence>
<accession>A0A8S3HU76</accession>
<dbReference type="EMBL" id="CAJOBJ010336026">
    <property type="protein sequence ID" value="CAF5189017.1"/>
    <property type="molecule type" value="Genomic_DNA"/>
</dbReference>
<evidence type="ECO:0000313" key="1">
    <source>
        <dbReference type="EMBL" id="CAF5055863.1"/>
    </source>
</evidence>
<comment type="caution">
    <text evidence="2">The sequence shown here is derived from an EMBL/GenBank/DDBJ whole genome shotgun (WGS) entry which is preliminary data.</text>
</comment>
<dbReference type="AlphaFoldDB" id="A0A8S3HU76"/>
<dbReference type="Proteomes" id="UP000681720">
    <property type="component" value="Unassembled WGS sequence"/>
</dbReference>
<evidence type="ECO:0000313" key="2">
    <source>
        <dbReference type="EMBL" id="CAF5187145.1"/>
    </source>
</evidence>
<dbReference type="Proteomes" id="UP000681967">
    <property type="component" value="Unassembled WGS sequence"/>
</dbReference>
<gene>
    <name evidence="1" type="ORF">BYL167_LOCUS58666</name>
    <name evidence="3" type="ORF">GIL414_LOCUS72276</name>
    <name evidence="2" type="ORF">SMN809_LOCUS70880</name>
</gene>
<dbReference type="Proteomes" id="UP000676336">
    <property type="component" value="Unassembled WGS sequence"/>
</dbReference>
<feature type="non-terminal residue" evidence="2">
    <location>
        <position position="61"/>
    </location>
</feature>
<evidence type="ECO:0000313" key="4">
    <source>
        <dbReference type="Proteomes" id="UP000676336"/>
    </source>
</evidence>
<reference evidence="2" key="1">
    <citation type="submission" date="2021-02" db="EMBL/GenBank/DDBJ databases">
        <authorList>
            <person name="Nowell W R."/>
        </authorList>
    </citation>
    <scope>NUCLEOTIDE SEQUENCE</scope>
</reference>
<name>A0A8S3HU76_9BILA</name>
<protein>
    <submittedName>
        <fullName evidence="2">Uncharacterized protein</fullName>
    </submittedName>
</protein>
<proteinExistence type="predicted"/>
<evidence type="ECO:0000313" key="3">
    <source>
        <dbReference type="EMBL" id="CAF5189017.1"/>
    </source>
</evidence>
<organism evidence="2 4">
    <name type="scientific">Rotaria magnacalcarata</name>
    <dbReference type="NCBI Taxonomy" id="392030"/>
    <lineage>
        <taxon>Eukaryota</taxon>
        <taxon>Metazoa</taxon>
        <taxon>Spiralia</taxon>
        <taxon>Gnathifera</taxon>
        <taxon>Rotifera</taxon>
        <taxon>Eurotatoria</taxon>
        <taxon>Bdelloidea</taxon>
        <taxon>Philodinida</taxon>
        <taxon>Philodinidae</taxon>
        <taxon>Rotaria</taxon>
    </lineage>
</organism>